<evidence type="ECO:0000256" key="1">
    <source>
        <dbReference type="ARBA" id="ARBA00022741"/>
    </source>
</evidence>
<keyword evidence="1" id="KW-0547">Nucleotide-binding</keyword>
<evidence type="ECO:0000313" key="4">
    <source>
        <dbReference type="EMBL" id="PAA73975.1"/>
    </source>
</evidence>
<dbReference type="EMBL" id="NIVC01000984">
    <property type="protein sequence ID" value="PAA73975.1"/>
    <property type="molecule type" value="Genomic_DNA"/>
</dbReference>
<dbReference type="InterPro" id="IPR050227">
    <property type="entry name" value="Rab"/>
</dbReference>
<dbReference type="Proteomes" id="UP000215902">
    <property type="component" value="Unassembled WGS sequence"/>
</dbReference>
<dbReference type="InterPro" id="IPR027417">
    <property type="entry name" value="P-loop_NTPase"/>
</dbReference>
<dbReference type="SMART" id="SM00173">
    <property type="entry name" value="RAS"/>
    <property type="match status" value="1"/>
</dbReference>
<reference evidence="4 5" key="1">
    <citation type="submission" date="2017-06" db="EMBL/GenBank/DDBJ databases">
        <title>A platform for efficient transgenesis in Macrostomum lignano, a flatworm model organism for stem cell research.</title>
        <authorList>
            <person name="Berezikov E."/>
        </authorList>
    </citation>
    <scope>NUCLEOTIDE SEQUENCE [LARGE SCALE GENOMIC DNA]</scope>
    <source>
        <strain evidence="4">DV1</strain>
        <tissue evidence="4">Whole organism</tissue>
    </source>
</reference>
<evidence type="ECO:0000256" key="2">
    <source>
        <dbReference type="ARBA" id="ARBA00023134"/>
    </source>
</evidence>
<dbReference type="PRINTS" id="PR00449">
    <property type="entry name" value="RASTRNSFRMNG"/>
</dbReference>
<dbReference type="Pfam" id="PF00071">
    <property type="entry name" value="Ras"/>
    <property type="match status" value="1"/>
</dbReference>
<dbReference type="Gene3D" id="3.40.50.300">
    <property type="entry name" value="P-loop containing nucleotide triphosphate hydrolases"/>
    <property type="match status" value="1"/>
</dbReference>
<dbReference type="SMART" id="SM00174">
    <property type="entry name" value="RHO"/>
    <property type="match status" value="1"/>
</dbReference>
<dbReference type="SMART" id="SM00177">
    <property type="entry name" value="ARF"/>
    <property type="match status" value="1"/>
</dbReference>
<dbReference type="InterPro" id="IPR001806">
    <property type="entry name" value="Small_GTPase"/>
</dbReference>
<sequence>LQPARTPRRHTQAISATQKSTIALTRVGAITAEFMDYDYLFKLVLTGCSSVGKTSLLHRFMDDEFLTVGIPTIGVDFRIKQVNIDGQQVKLQIWDSAGQERFQALTRQYYRNASALCVVYDVTDYTSFERVADWLAEFELYGCTGAPKYLVGNKNDLPEARRQVPRQQAEEFANRRGLIFFETSARTGEHVQDMFLGIAEVLLGMAKRQELLPLNRGAGAAPKLPGPATRPVGVPSTVRLGQKIQGALSCCQ</sequence>
<name>A0A267FJK9_9PLAT</name>
<dbReference type="AlphaFoldDB" id="A0A267FJK9"/>
<accession>A0A267FJK9</accession>
<feature type="non-terminal residue" evidence="4">
    <location>
        <position position="1"/>
    </location>
</feature>
<keyword evidence="2" id="KW-0342">GTP-binding</keyword>
<dbReference type="SUPFAM" id="SSF52540">
    <property type="entry name" value="P-loop containing nucleoside triphosphate hydrolases"/>
    <property type="match status" value="1"/>
</dbReference>
<keyword evidence="5" id="KW-1185">Reference proteome</keyword>
<dbReference type="STRING" id="282301.A0A267FJK9"/>
<dbReference type="CDD" id="cd00154">
    <property type="entry name" value="Rab"/>
    <property type="match status" value="1"/>
</dbReference>
<proteinExistence type="predicted"/>
<dbReference type="GO" id="GO:0003924">
    <property type="term" value="F:GTPase activity"/>
    <property type="evidence" value="ECO:0007669"/>
    <property type="project" value="InterPro"/>
</dbReference>
<dbReference type="PANTHER" id="PTHR47977">
    <property type="entry name" value="RAS-RELATED PROTEIN RAB"/>
    <property type="match status" value="1"/>
</dbReference>
<dbReference type="OrthoDB" id="6585768at2759"/>
<dbReference type="FunFam" id="3.40.50.300:FF:001129">
    <property type="entry name" value="ras-related protein Rab-44 isoform X2"/>
    <property type="match status" value="1"/>
</dbReference>
<dbReference type="InterPro" id="IPR005225">
    <property type="entry name" value="Small_GTP-bd"/>
</dbReference>
<dbReference type="SMART" id="SM00176">
    <property type="entry name" value="RAN"/>
    <property type="match status" value="1"/>
</dbReference>
<gene>
    <name evidence="4" type="ORF">BOX15_Mlig028542g3</name>
</gene>
<keyword evidence="3" id="KW-0449">Lipoprotein</keyword>
<dbReference type="GO" id="GO:0005525">
    <property type="term" value="F:GTP binding"/>
    <property type="evidence" value="ECO:0007669"/>
    <property type="project" value="UniProtKB-KW"/>
</dbReference>
<dbReference type="PROSITE" id="PS51419">
    <property type="entry name" value="RAB"/>
    <property type="match status" value="1"/>
</dbReference>
<evidence type="ECO:0000256" key="3">
    <source>
        <dbReference type="ARBA" id="ARBA00023288"/>
    </source>
</evidence>
<comment type="caution">
    <text evidence="4">The sequence shown here is derived from an EMBL/GenBank/DDBJ whole genome shotgun (WGS) entry which is preliminary data.</text>
</comment>
<organism evidence="4 5">
    <name type="scientific">Macrostomum lignano</name>
    <dbReference type="NCBI Taxonomy" id="282301"/>
    <lineage>
        <taxon>Eukaryota</taxon>
        <taxon>Metazoa</taxon>
        <taxon>Spiralia</taxon>
        <taxon>Lophotrochozoa</taxon>
        <taxon>Platyhelminthes</taxon>
        <taxon>Rhabditophora</taxon>
        <taxon>Macrostomorpha</taxon>
        <taxon>Macrostomida</taxon>
        <taxon>Macrostomidae</taxon>
        <taxon>Macrostomum</taxon>
    </lineage>
</organism>
<evidence type="ECO:0000313" key="5">
    <source>
        <dbReference type="Proteomes" id="UP000215902"/>
    </source>
</evidence>
<protein>
    <submittedName>
        <fullName evidence="4">Uncharacterized protein</fullName>
    </submittedName>
</protein>
<dbReference type="SMART" id="SM00175">
    <property type="entry name" value="RAB"/>
    <property type="match status" value="1"/>
</dbReference>
<dbReference type="NCBIfam" id="TIGR00231">
    <property type="entry name" value="small_GTP"/>
    <property type="match status" value="1"/>
</dbReference>
<dbReference type="PROSITE" id="PS51421">
    <property type="entry name" value="RAS"/>
    <property type="match status" value="1"/>
</dbReference>